<protein>
    <submittedName>
        <fullName evidence="1">Uncharacterized protein</fullName>
    </submittedName>
</protein>
<sequence>MSLSVQSSPLNRRIISSGIKGYNHDAILTYVFYDTKFTKFLEALGLSTSNDDAIGEFKNDYDVISVLYTNECCGIFGIKHPKDIANKCIDTLFSKLHNIIMHECLEILKTKKSCIGLYSDSDSTDIVHRNIFPLLFSYDLFFFTHICIRGFIKNNQTGLNEEDVTMLITAINEFM</sequence>
<organism evidence="1">
    <name type="scientific">viral metagenome</name>
    <dbReference type="NCBI Taxonomy" id="1070528"/>
    <lineage>
        <taxon>unclassified sequences</taxon>
        <taxon>metagenomes</taxon>
        <taxon>organismal metagenomes</taxon>
    </lineage>
</organism>
<reference evidence="1" key="1">
    <citation type="journal article" date="2020" name="Nature">
        <title>Giant virus diversity and host interactions through global metagenomics.</title>
        <authorList>
            <person name="Schulz F."/>
            <person name="Roux S."/>
            <person name="Paez-Espino D."/>
            <person name="Jungbluth S."/>
            <person name="Walsh D.A."/>
            <person name="Denef V.J."/>
            <person name="McMahon K.D."/>
            <person name="Konstantinidis K.T."/>
            <person name="Eloe-Fadrosh E.A."/>
            <person name="Kyrpides N.C."/>
            <person name="Woyke T."/>
        </authorList>
    </citation>
    <scope>NUCLEOTIDE SEQUENCE</scope>
    <source>
        <strain evidence="1">GVMAG-S-ERX556106-38</strain>
    </source>
</reference>
<evidence type="ECO:0000313" key="1">
    <source>
        <dbReference type="EMBL" id="QHT38720.1"/>
    </source>
</evidence>
<dbReference type="AlphaFoldDB" id="A0A6C0FG62"/>
<dbReference type="EMBL" id="MN738833">
    <property type="protein sequence ID" value="QHT38720.1"/>
    <property type="molecule type" value="Genomic_DNA"/>
</dbReference>
<proteinExistence type="predicted"/>
<name>A0A6C0FG62_9ZZZZ</name>
<accession>A0A6C0FG62</accession>